<sequence length="401" mass="45703">MLKVLLWMCLSVVATSARTETRVFDLPSMTMMLTAKKANNNEKVEFQKRVTSTVQDHLIDFYQEKLYSHNYASNVTINRVNLNAFYDWRQTDPPTEENEYMRTYGILGSYNCQLKLTLEFEMFAGPHLTQSQMEIFFIEAFQQGNYWTLAKKFLSDDVLDGVNDVKITMLADGYVEAGRKKQESVIEIDEKTESKWKDAIKTGISFAIFFIVALLVLWGYVFWSLKQSDDEHIKDDDSAACVTEEDTADADYMWSETSQSPRGLLDDDDDDGSWMDNWAKAMTSVPLREAGRKRSPRGRRVQKQMSDHIPSLDCIQEGFDEDASVSSFKSRSSITSDTSYKSRSTLVRGTSDGSIEVASLMSYDNMTMSRIGRLGGIQEEDPEPSRRSMDPDGYSPNRAEV</sequence>
<evidence type="ECO:0000313" key="4">
    <source>
        <dbReference type="EMBL" id="CAJ1966408.1"/>
    </source>
</evidence>
<proteinExistence type="predicted"/>
<dbReference type="AlphaFoldDB" id="A0AAD2GBF0"/>
<evidence type="ECO:0000256" key="2">
    <source>
        <dbReference type="SAM" id="Phobius"/>
    </source>
</evidence>
<keyword evidence="5" id="KW-1185">Reference proteome</keyword>
<keyword evidence="2" id="KW-0472">Membrane</keyword>
<accession>A0AAD2GBF0</accession>
<keyword evidence="3" id="KW-0732">Signal</keyword>
<keyword evidence="2" id="KW-1133">Transmembrane helix</keyword>
<evidence type="ECO:0000256" key="1">
    <source>
        <dbReference type="SAM" id="MobiDB-lite"/>
    </source>
</evidence>
<feature type="region of interest" description="Disordered" evidence="1">
    <location>
        <begin position="325"/>
        <end position="349"/>
    </location>
</feature>
<evidence type="ECO:0000256" key="3">
    <source>
        <dbReference type="SAM" id="SignalP"/>
    </source>
</evidence>
<reference evidence="4" key="1">
    <citation type="submission" date="2023-08" db="EMBL/GenBank/DDBJ databases">
        <authorList>
            <person name="Audoor S."/>
            <person name="Bilcke G."/>
        </authorList>
    </citation>
    <scope>NUCLEOTIDE SEQUENCE</scope>
</reference>
<feature type="region of interest" description="Disordered" evidence="1">
    <location>
        <begin position="371"/>
        <end position="401"/>
    </location>
</feature>
<organism evidence="4 5">
    <name type="scientific">Cylindrotheca closterium</name>
    <dbReference type="NCBI Taxonomy" id="2856"/>
    <lineage>
        <taxon>Eukaryota</taxon>
        <taxon>Sar</taxon>
        <taxon>Stramenopiles</taxon>
        <taxon>Ochrophyta</taxon>
        <taxon>Bacillariophyta</taxon>
        <taxon>Bacillariophyceae</taxon>
        <taxon>Bacillariophycidae</taxon>
        <taxon>Bacillariales</taxon>
        <taxon>Bacillariaceae</taxon>
        <taxon>Cylindrotheca</taxon>
    </lineage>
</organism>
<dbReference type="Proteomes" id="UP001295423">
    <property type="component" value="Unassembled WGS sequence"/>
</dbReference>
<feature type="chain" id="PRO_5041959432" evidence="3">
    <location>
        <begin position="18"/>
        <end position="401"/>
    </location>
</feature>
<keyword evidence="2" id="KW-0812">Transmembrane</keyword>
<dbReference type="EMBL" id="CAKOGP040002280">
    <property type="protein sequence ID" value="CAJ1966408.1"/>
    <property type="molecule type" value="Genomic_DNA"/>
</dbReference>
<feature type="signal peptide" evidence="3">
    <location>
        <begin position="1"/>
        <end position="17"/>
    </location>
</feature>
<feature type="transmembrane region" description="Helical" evidence="2">
    <location>
        <begin position="204"/>
        <end position="225"/>
    </location>
</feature>
<comment type="caution">
    <text evidence="4">The sequence shown here is derived from an EMBL/GenBank/DDBJ whole genome shotgun (WGS) entry which is preliminary data.</text>
</comment>
<gene>
    <name evidence="4" type="ORF">CYCCA115_LOCUS21992</name>
</gene>
<protein>
    <submittedName>
        <fullName evidence="4">Uncharacterized protein</fullName>
    </submittedName>
</protein>
<name>A0AAD2GBF0_9STRA</name>
<evidence type="ECO:0000313" key="5">
    <source>
        <dbReference type="Proteomes" id="UP001295423"/>
    </source>
</evidence>